<dbReference type="AlphaFoldDB" id="A0A915Z795"/>
<protein>
    <recommendedName>
        <fullName evidence="3">DNase I-like protein</fullName>
    </recommendedName>
</protein>
<dbReference type="OrthoDB" id="2487453at2759"/>
<evidence type="ECO:0008006" key="3">
    <source>
        <dbReference type="Google" id="ProtNLM"/>
    </source>
</evidence>
<gene>
    <name evidence="1" type="ORF">CHRIB12_LOCUS10453</name>
</gene>
<evidence type="ECO:0000313" key="1">
    <source>
        <dbReference type="EMBL" id="CAB5365494.1"/>
    </source>
</evidence>
<organism evidence="1 2">
    <name type="scientific">Rhizophagus irregularis</name>
    <dbReference type="NCBI Taxonomy" id="588596"/>
    <lineage>
        <taxon>Eukaryota</taxon>
        <taxon>Fungi</taxon>
        <taxon>Fungi incertae sedis</taxon>
        <taxon>Mucoromycota</taxon>
        <taxon>Glomeromycotina</taxon>
        <taxon>Glomeromycetes</taxon>
        <taxon>Glomerales</taxon>
        <taxon>Glomeraceae</taxon>
        <taxon>Rhizophagus</taxon>
    </lineage>
</organism>
<comment type="caution">
    <text evidence="1">The sequence shown here is derived from an EMBL/GenBank/DDBJ whole genome shotgun (WGS) entry which is preliminary data.</text>
</comment>
<dbReference type="VEuPathDB" id="FungiDB:RhiirFUN_001821"/>
<accession>A0A915Z795</accession>
<proteinExistence type="predicted"/>
<dbReference type="EMBL" id="CAGKOT010000021">
    <property type="protein sequence ID" value="CAB5365494.1"/>
    <property type="molecule type" value="Genomic_DNA"/>
</dbReference>
<evidence type="ECO:0000313" key="2">
    <source>
        <dbReference type="Proteomes" id="UP000684084"/>
    </source>
</evidence>
<dbReference type="Proteomes" id="UP000684084">
    <property type="component" value="Unassembled WGS sequence"/>
</dbReference>
<reference evidence="1" key="1">
    <citation type="submission" date="2020-05" db="EMBL/GenBank/DDBJ databases">
        <authorList>
            <person name="Rincon C."/>
            <person name="Sanders R I."/>
            <person name="Robbins C."/>
            <person name="Chaturvedi A."/>
        </authorList>
    </citation>
    <scope>NUCLEOTIDE SEQUENCE</scope>
    <source>
        <strain evidence="1">CHB12</strain>
    </source>
</reference>
<sequence>MIDVLKFFHDQPSYTHSSIRHEGPNIESRIDYIFMTTNLLQNTFYAFTHNVSRDLFTTDHKAVGCYFTQDYFRKLNNSSRKSLEKSATFRPNLTPKIHYKYHLMTNNLWSLYRINNGIIFRQFSINQNVNDHTPEQQIETYWINIKNIINQTKEKHIPFSTYKHHVKHDRPLRLRQNNNKVLIIRNILRQFSNSKLQRIKDGETPWNEHWQRWNLYRHQIVSVDVHFHSKETVCIPKILTLNNVKETKKIIQGLLRVIIILQKHEEDNWKSDNINRFINQRNDNLVHNQKRMINSILDRKPERINLDRLHYYDSNTKQHLFTNNPSIIAEQTNLHFQRLGKSLEEINEIKNYETIQDLPPYWRSSYEPIKRPEFDHMTSLCDEFSMEEMFNTISALPNNKAAGMGL</sequence>
<name>A0A915Z795_9GLOM</name>